<accession>A0ACB8IIL0</accession>
<protein>
    <submittedName>
        <fullName evidence="1">Beta-D-xylosidase 5</fullName>
    </submittedName>
</protein>
<organism evidence="1 2">
    <name type="scientific">Citrus sinensis</name>
    <name type="common">Sweet orange</name>
    <name type="synonym">Citrus aurantium var. sinensis</name>
    <dbReference type="NCBI Taxonomy" id="2711"/>
    <lineage>
        <taxon>Eukaryota</taxon>
        <taxon>Viridiplantae</taxon>
        <taxon>Streptophyta</taxon>
        <taxon>Embryophyta</taxon>
        <taxon>Tracheophyta</taxon>
        <taxon>Spermatophyta</taxon>
        <taxon>Magnoliopsida</taxon>
        <taxon>eudicotyledons</taxon>
        <taxon>Gunneridae</taxon>
        <taxon>Pentapetalae</taxon>
        <taxon>rosids</taxon>
        <taxon>malvids</taxon>
        <taxon>Sapindales</taxon>
        <taxon>Rutaceae</taxon>
        <taxon>Aurantioideae</taxon>
        <taxon>Citrus</taxon>
    </lineage>
</organism>
<dbReference type="Proteomes" id="UP000829398">
    <property type="component" value="Chromosome 8"/>
</dbReference>
<evidence type="ECO:0000313" key="2">
    <source>
        <dbReference type="Proteomes" id="UP000829398"/>
    </source>
</evidence>
<evidence type="ECO:0000313" key="1">
    <source>
        <dbReference type="EMBL" id="KAH9696567.1"/>
    </source>
</evidence>
<gene>
    <name evidence="1" type="ORF">KPL71_023218</name>
</gene>
<dbReference type="EMBL" id="CM039177">
    <property type="protein sequence ID" value="KAH9696567.1"/>
    <property type="molecule type" value="Genomic_DNA"/>
</dbReference>
<proteinExistence type="predicted"/>
<sequence length="818" mass="88934">MIHVSLNLQATTSFCIVDKVLVETLAQHSTIKASPMLITFQQHENRQVMKPQYHLSLCLAIFLLLTTQCTPQQFACDKSKSETSQFPFCNSSLTYEDRAKNLVSLLTLKEKVQQLVNTATGIPRLGVPSYEWWGEALHGVSNVGPAVRFNAMVPGATSFPAVILSAASFNASLWLKMGQVVSTEARAMYNVGQAGLTYWSPNVNVFRDPRWGRGQETPGEDPLVVSKYAVNYVRGLQEIGDSKNSSSDRLKVSSCCKHYTAYDVDNWKGVDRFHFDAKVTKQDLEDTYQPPFKSCVQEGHVSSVMCSYNRVNGIPTCADPNLLKGVVRDQWGLDGYIVSDCDSIQVYDTAIRYTATPEDAVALALNAGLNMNCGDYLGKYTENAVNMSKVKESVVDQALIYNYIVLMRLGFFDGDPKSQPLGNLGPSDVCTDDHKSLALDAARQGIVLLGNNGALPLSSNATQNLAVIGPNANATNVMISNYGLQKYVSAVTYAPGCSNVKCKDDSLIEPAAKAAAAADVVVVVVGLDQSIEAEGLDRENLTLPGYQEKLVMEVANATKGTVILVVMAAGPVDISFAKSNRKIGGILWVGYPGQAGGDAIAQIIFGDYNPAGRSPFTWYPQQYVDQLPMTDMNMRANATANLPGRTYRFYSGKTVYPFGHGLSYSSFSKFIVSAPSTVLIKKNRNSIYPSHAQAIDVTTVNCKDLHFHVVIGVKNNGPMSGSHVVLIFWKPPSASTAGAPNVELVGFERVDVQKGKTKNVTVGFDVCKGLNLVDTDGQRKLVIGQHTLIVGSPSERQVRHHLNVRLARSASETDLAIM</sequence>
<keyword evidence="2" id="KW-1185">Reference proteome</keyword>
<name>A0ACB8IIL0_CITSI</name>
<reference evidence="2" key="1">
    <citation type="journal article" date="2023" name="Hortic. Res.">
        <title>A chromosome-level phased genome enabling allele-level studies in sweet orange: a case study on citrus Huanglongbing tolerance.</title>
        <authorList>
            <person name="Wu B."/>
            <person name="Yu Q."/>
            <person name="Deng Z."/>
            <person name="Duan Y."/>
            <person name="Luo F."/>
            <person name="Gmitter F. Jr."/>
        </authorList>
    </citation>
    <scope>NUCLEOTIDE SEQUENCE [LARGE SCALE GENOMIC DNA]</scope>
    <source>
        <strain evidence="2">cv. Valencia</strain>
    </source>
</reference>
<comment type="caution">
    <text evidence="1">The sequence shown here is derived from an EMBL/GenBank/DDBJ whole genome shotgun (WGS) entry which is preliminary data.</text>
</comment>